<dbReference type="SUPFAM" id="SSF46767">
    <property type="entry name" value="Methylated DNA-protein cysteine methyltransferase, C-terminal domain"/>
    <property type="match status" value="1"/>
</dbReference>
<feature type="domain" description="Methylated-DNA-[protein]-cysteine S-methyltransferase DNA binding" evidence="2">
    <location>
        <begin position="5"/>
        <end position="87"/>
    </location>
</feature>
<dbReference type="InterPro" id="IPR036217">
    <property type="entry name" value="MethylDNA_cys_MeTrfase_DNAb"/>
</dbReference>
<dbReference type="AlphaFoldDB" id="A0A0P6XG52"/>
<keyword evidence="4" id="KW-1185">Reference proteome</keyword>
<dbReference type="PANTHER" id="PTHR42942">
    <property type="entry name" value="6-O-METHYLGUANINE DNA METHYLTRANSFERASE"/>
    <property type="match status" value="1"/>
</dbReference>
<dbReference type="PANTHER" id="PTHR42942:SF1">
    <property type="entry name" value="ALKYLTRANSFERASE-LIKE PROTEIN 1"/>
    <property type="match status" value="1"/>
</dbReference>
<organism evidence="3 4">
    <name type="scientific">Herpetosiphon geysericola</name>
    <dbReference type="NCBI Taxonomy" id="70996"/>
    <lineage>
        <taxon>Bacteria</taxon>
        <taxon>Bacillati</taxon>
        <taxon>Chloroflexota</taxon>
        <taxon>Chloroflexia</taxon>
        <taxon>Herpetosiphonales</taxon>
        <taxon>Herpetosiphonaceae</taxon>
        <taxon>Herpetosiphon</taxon>
    </lineage>
</organism>
<reference evidence="3 4" key="1">
    <citation type="submission" date="2015-07" db="EMBL/GenBank/DDBJ databases">
        <title>Whole genome sequence of Herpetosiphon geysericola DSM 7119.</title>
        <authorList>
            <person name="Hemp J."/>
            <person name="Ward L.M."/>
            <person name="Pace L.A."/>
            <person name="Fischer W.W."/>
        </authorList>
    </citation>
    <scope>NUCLEOTIDE SEQUENCE [LARGE SCALE GENOMIC DNA]</scope>
    <source>
        <strain evidence="3 4">DSM 7119</strain>
    </source>
</reference>
<dbReference type="Gene3D" id="1.10.10.10">
    <property type="entry name" value="Winged helix-like DNA-binding domain superfamily/Winged helix DNA-binding domain"/>
    <property type="match status" value="1"/>
</dbReference>
<dbReference type="EMBL" id="LGKP01000031">
    <property type="protein sequence ID" value="KPL82272.1"/>
    <property type="molecule type" value="Genomic_DNA"/>
</dbReference>
<dbReference type="Proteomes" id="UP000050277">
    <property type="component" value="Unassembled WGS sequence"/>
</dbReference>
<protein>
    <recommendedName>
        <fullName evidence="2">Methylated-DNA-[protein]-cysteine S-methyltransferase DNA binding domain-containing protein</fullName>
    </recommendedName>
</protein>
<dbReference type="InterPro" id="IPR014048">
    <property type="entry name" value="MethylDNA_cys_MeTrfase_DNA-bd"/>
</dbReference>
<name>A0A0P6XG52_9CHLR</name>
<dbReference type="GO" id="GO:0003824">
    <property type="term" value="F:catalytic activity"/>
    <property type="evidence" value="ECO:0007669"/>
    <property type="project" value="InterPro"/>
</dbReference>
<accession>A0A0P6XG52</accession>
<dbReference type="Pfam" id="PF01035">
    <property type="entry name" value="DNA_binding_1"/>
    <property type="match status" value="1"/>
</dbReference>
<evidence type="ECO:0000313" key="3">
    <source>
        <dbReference type="EMBL" id="KPL82272.1"/>
    </source>
</evidence>
<proteinExistence type="predicted"/>
<keyword evidence="1" id="KW-0227">DNA damage</keyword>
<dbReference type="OrthoDB" id="9802228at2"/>
<dbReference type="RefSeq" id="WP_054536200.1">
    <property type="nucleotide sequence ID" value="NZ_LGKP01000031.1"/>
</dbReference>
<evidence type="ECO:0000256" key="1">
    <source>
        <dbReference type="ARBA" id="ARBA00022763"/>
    </source>
</evidence>
<comment type="caution">
    <text evidence="3">The sequence shown here is derived from an EMBL/GenBank/DDBJ whole genome shotgun (WGS) entry which is preliminary data.</text>
</comment>
<dbReference type="InterPro" id="IPR052520">
    <property type="entry name" value="ATL_DNA_repair"/>
</dbReference>
<dbReference type="InterPro" id="IPR036388">
    <property type="entry name" value="WH-like_DNA-bd_sf"/>
</dbReference>
<sequence>MSTEFLSAIYQTLKQVPTGRIVNYGRLALAAGYPGYARAVGKALHSLDEQYPDVAWWRVVNREGRISTNCPVHTAIEQRQRLEAEGIEFDDRGYISWQRYGWLETSELEF</sequence>
<gene>
    <name evidence="3" type="ORF">SE18_19815</name>
</gene>
<evidence type="ECO:0000259" key="2">
    <source>
        <dbReference type="Pfam" id="PF01035"/>
    </source>
</evidence>
<evidence type="ECO:0000313" key="4">
    <source>
        <dbReference type="Proteomes" id="UP000050277"/>
    </source>
</evidence>
<dbReference type="CDD" id="cd06445">
    <property type="entry name" value="ATase"/>
    <property type="match status" value="1"/>
</dbReference>
<dbReference type="GO" id="GO:0006281">
    <property type="term" value="P:DNA repair"/>
    <property type="evidence" value="ECO:0007669"/>
    <property type="project" value="InterPro"/>
</dbReference>